<dbReference type="AlphaFoldDB" id="A0AAW2XPK9"/>
<reference evidence="2" key="2">
    <citation type="journal article" date="2024" name="Plant">
        <title>Genomic evolution and insights into agronomic trait innovations of Sesamum species.</title>
        <authorList>
            <person name="Miao H."/>
            <person name="Wang L."/>
            <person name="Qu L."/>
            <person name="Liu H."/>
            <person name="Sun Y."/>
            <person name="Le M."/>
            <person name="Wang Q."/>
            <person name="Wei S."/>
            <person name="Zheng Y."/>
            <person name="Lin W."/>
            <person name="Duan Y."/>
            <person name="Cao H."/>
            <person name="Xiong S."/>
            <person name="Wang X."/>
            <person name="Wei L."/>
            <person name="Li C."/>
            <person name="Ma Q."/>
            <person name="Ju M."/>
            <person name="Zhao R."/>
            <person name="Li G."/>
            <person name="Mu C."/>
            <person name="Tian Q."/>
            <person name="Mei H."/>
            <person name="Zhang T."/>
            <person name="Gao T."/>
            <person name="Zhang H."/>
        </authorList>
    </citation>
    <scope>NUCLEOTIDE SEQUENCE</scope>
    <source>
        <strain evidence="2">KEN1</strain>
    </source>
</reference>
<comment type="caution">
    <text evidence="2">The sequence shown here is derived from an EMBL/GenBank/DDBJ whole genome shotgun (WGS) entry which is preliminary data.</text>
</comment>
<accession>A0AAW2XPK9</accession>
<evidence type="ECO:0000256" key="1">
    <source>
        <dbReference type="SAM" id="MobiDB-lite"/>
    </source>
</evidence>
<reference evidence="2" key="1">
    <citation type="submission" date="2020-06" db="EMBL/GenBank/DDBJ databases">
        <authorList>
            <person name="Li T."/>
            <person name="Hu X."/>
            <person name="Zhang T."/>
            <person name="Song X."/>
            <person name="Zhang H."/>
            <person name="Dai N."/>
            <person name="Sheng W."/>
            <person name="Hou X."/>
            <person name="Wei L."/>
        </authorList>
    </citation>
    <scope>NUCLEOTIDE SEQUENCE</scope>
    <source>
        <strain evidence="2">KEN1</strain>
        <tissue evidence="2">Leaf</tissue>
    </source>
</reference>
<proteinExistence type="predicted"/>
<name>A0AAW2XPK9_9LAMI</name>
<gene>
    <name evidence="2" type="ORF">Slati_0947900</name>
</gene>
<protein>
    <submittedName>
        <fullName evidence="2">Uncharacterized protein</fullName>
    </submittedName>
</protein>
<feature type="region of interest" description="Disordered" evidence="1">
    <location>
        <begin position="79"/>
        <end position="112"/>
    </location>
</feature>
<sequence length="112" mass="12929">MFSAKICSPWREVLIQSYKVPEGKLNSVAKRMSFLKDKLKDWYYQASIQKNMKRLREESQVSQGRGKNRTMIHTLEVLGEPISGEDHGGPNPRLEPINLDKDQTNKGFIPRI</sequence>
<organism evidence="2">
    <name type="scientific">Sesamum latifolium</name>
    <dbReference type="NCBI Taxonomy" id="2727402"/>
    <lineage>
        <taxon>Eukaryota</taxon>
        <taxon>Viridiplantae</taxon>
        <taxon>Streptophyta</taxon>
        <taxon>Embryophyta</taxon>
        <taxon>Tracheophyta</taxon>
        <taxon>Spermatophyta</taxon>
        <taxon>Magnoliopsida</taxon>
        <taxon>eudicotyledons</taxon>
        <taxon>Gunneridae</taxon>
        <taxon>Pentapetalae</taxon>
        <taxon>asterids</taxon>
        <taxon>lamiids</taxon>
        <taxon>Lamiales</taxon>
        <taxon>Pedaliaceae</taxon>
        <taxon>Sesamum</taxon>
    </lineage>
</organism>
<evidence type="ECO:0000313" key="2">
    <source>
        <dbReference type="EMBL" id="KAL0456087.1"/>
    </source>
</evidence>
<dbReference type="EMBL" id="JACGWN010000003">
    <property type="protein sequence ID" value="KAL0456087.1"/>
    <property type="molecule type" value="Genomic_DNA"/>
</dbReference>